<name>A0A8S1RAH5_9CILI</name>
<dbReference type="OrthoDB" id="289671at2759"/>
<dbReference type="EMBL" id="CAJJDN010000154">
    <property type="protein sequence ID" value="CAD8124848.1"/>
    <property type="molecule type" value="Genomic_DNA"/>
</dbReference>
<proteinExistence type="predicted"/>
<evidence type="ECO:0000313" key="1">
    <source>
        <dbReference type="EMBL" id="CAD8124848.1"/>
    </source>
</evidence>
<accession>A0A8S1RAH5</accession>
<dbReference type="Proteomes" id="UP000692954">
    <property type="component" value="Unassembled WGS sequence"/>
</dbReference>
<protein>
    <submittedName>
        <fullName evidence="1">Uncharacterized protein</fullName>
    </submittedName>
</protein>
<sequence>MIKTLANSKMPQIILSLFQEWYQQQFEKKNITNRQQSIICQIFNIRQTADDIFELLISDSKCIFPTKIYKFVLQQCCDKINKNVKNELKMLRGALVVLNQIEFLRVKKEFRFEILILDMNYIDGLGGAIVNEIQLQTKRPAMIKLEERQLPFYEEFSRIFEKIMEIESNQIYEQLIVKKRNEQKQTQQEDDKNRIIQQEQPKSQYLVYDASLYPEEHFLEKQFRAQFKFVPYISLKLSSSRGLKRIEGQQQQ</sequence>
<organism evidence="1 2">
    <name type="scientific">Paramecium sonneborni</name>
    <dbReference type="NCBI Taxonomy" id="65129"/>
    <lineage>
        <taxon>Eukaryota</taxon>
        <taxon>Sar</taxon>
        <taxon>Alveolata</taxon>
        <taxon>Ciliophora</taxon>
        <taxon>Intramacronucleata</taxon>
        <taxon>Oligohymenophorea</taxon>
        <taxon>Peniculida</taxon>
        <taxon>Parameciidae</taxon>
        <taxon>Paramecium</taxon>
    </lineage>
</organism>
<evidence type="ECO:0000313" key="2">
    <source>
        <dbReference type="Proteomes" id="UP000692954"/>
    </source>
</evidence>
<reference evidence="1" key="1">
    <citation type="submission" date="2021-01" db="EMBL/GenBank/DDBJ databases">
        <authorList>
            <consortium name="Genoscope - CEA"/>
            <person name="William W."/>
        </authorList>
    </citation>
    <scope>NUCLEOTIDE SEQUENCE</scope>
</reference>
<dbReference type="AlphaFoldDB" id="A0A8S1RAH5"/>
<keyword evidence="2" id="KW-1185">Reference proteome</keyword>
<comment type="caution">
    <text evidence="1">The sequence shown here is derived from an EMBL/GenBank/DDBJ whole genome shotgun (WGS) entry which is preliminary data.</text>
</comment>
<gene>
    <name evidence="1" type="ORF">PSON_ATCC_30995.1.T1540059</name>
</gene>